<dbReference type="RefSeq" id="WP_097157701.1">
    <property type="nucleotide sequence ID" value="NZ_JBEPMQ010000001.1"/>
</dbReference>
<dbReference type="OrthoDB" id="9778567at2"/>
<evidence type="ECO:0000313" key="6">
    <source>
        <dbReference type="Proteomes" id="UP000219546"/>
    </source>
</evidence>
<dbReference type="PANTHER" id="PTHR34698">
    <property type="entry name" value="5-OXOPROLINASE SUBUNIT B"/>
    <property type="match status" value="1"/>
</dbReference>
<sequence length="237" mass="26796">MTYTIEPLGDEALIISFLPADNPNIHKKARIFAETIKENPFVGFIEEVCSYHTVTLYFIPQFEKGNGPLCYIKNHIEQILATLSSIQKNQNHRKLQVPVCYDPRVGPDLESLAEQLGYSVEDVIQLHSSPLYEVRFIGFSPGFPFFSGLDQRLAFPRKATPRLKIAPGSVGIAGKQTGIYSLETPGGWNIIGKTPIELFNSKSPSPAFFRPGDLVKLIPLRFDEFIDWKGSRWQFEY</sequence>
<proteinExistence type="predicted"/>
<reference evidence="5 6" key="1">
    <citation type="submission" date="2017-08" db="EMBL/GenBank/DDBJ databases">
        <authorList>
            <person name="de Groot N.N."/>
        </authorList>
    </citation>
    <scope>NUCLEOTIDE SEQUENCE [LARGE SCALE GENOMIC DNA]</scope>
    <source>
        <strain evidence="5 6">JC228</strain>
    </source>
</reference>
<protein>
    <submittedName>
        <fullName evidence="5">Inhibitor of KinA</fullName>
    </submittedName>
</protein>
<evidence type="ECO:0000256" key="2">
    <source>
        <dbReference type="ARBA" id="ARBA00022801"/>
    </source>
</evidence>
<dbReference type="SUPFAM" id="SSF50891">
    <property type="entry name" value="Cyclophilin-like"/>
    <property type="match status" value="1"/>
</dbReference>
<keyword evidence="6" id="KW-1185">Reference proteome</keyword>
<dbReference type="InterPro" id="IPR003833">
    <property type="entry name" value="CT_C_D"/>
</dbReference>
<keyword evidence="1" id="KW-0547">Nucleotide-binding</keyword>
<dbReference type="Gene3D" id="2.40.100.10">
    <property type="entry name" value="Cyclophilin-like"/>
    <property type="match status" value="1"/>
</dbReference>
<dbReference type="AlphaFoldDB" id="A0A285CLZ3"/>
<gene>
    <name evidence="5" type="ORF">SAMN05877753_102524</name>
</gene>
<feature type="domain" description="Carboxyltransferase" evidence="4">
    <location>
        <begin position="3"/>
        <end position="209"/>
    </location>
</feature>
<name>A0A285CLZ3_9BACI</name>
<organism evidence="5 6">
    <name type="scientific">Bacillus oleivorans</name>
    <dbReference type="NCBI Taxonomy" id="1448271"/>
    <lineage>
        <taxon>Bacteria</taxon>
        <taxon>Bacillati</taxon>
        <taxon>Bacillota</taxon>
        <taxon>Bacilli</taxon>
        <taxon>Bacillales</taxon>
        <taxon>Bacillaceae</taxon>
        <taxon>Bacillus</taxon>
    </lineage>
</organism>
<dbReference type="SUPFAM" id="SSF160467">
    <property type="entry name" value="PH0987 N-terminal domain-like"/>
    <property type="match status" value="1"/>
</dbReference>
<dbReference type="Gene3D" id="3.30.1360.40">
    <property type="match status" value="1"/>
</dbReference>
<dbReference type="NCBIfam" id="TIGR00370">
    <property type="entry name" value="5-oxoprolinase subunit PxpB"/>
    <property type="match status" value="1"/>
</dbReference>
<dbReference type="Pfam" id="PF02682">
    <property type="entry name" value="CT_C_D"/>
    <property type="match status" value="1"/>
</dbReference>
<dbReference type="Proteomes" id="UP000219546">
    <property type="component" value="Unassembled WGS sequence"/>
</dbReference>
<keyword evidence="2" id="KW-0378">Hydrolase</keyword>
<dbReference type="SMART" id="SM00796">
    <property type="entry name" value="AHS1"/>
    <property type="match status" value="1"/>
</dbReference>
<evidence type="ECO:0000313" key="5">
    <source>
        <dbReference type="EMBL" id="SNX68425.1"/>
    </source>
</evidence>
<keyword evidence="3" id="KW-0067">ATP-binding</keyword>
<dbReference type="InterPro" id="IPR029000">
    <property type="entry name" value="Cyclophilin-like_dom_sf"/>
</dbReference>
<accession>A0A285CLZ3</accession>
<evidence type="ECO:0000256" key="1">
    <source>
        <dbReference type="ARBA" id="ARBA00022741"/>
    </source>
</evidence>
<evidence type="ECO:0000259" key="4">
    <source>
        <dbReference type="SMART" id="SM00796"/>
    </source>
</evidence>
<dbReference type="EMBL" id="OAOP01000002">
    <property type="protein sequence ID" value="SNX68425.1"/>
    <property type="molecule type" value="Genomic_DNA"/>
</dbReference>
<dbReference type="GO" id="GO:0005524">
    <property type="term" value="F:ATP binding"/>
    <property type="evidence" value="ECO:0007669"/>
    <property type="project" value="UniProtKB-KW"/>
</dbReference>
<dbReference type="PANTHER" id="PTHR34698:SF2">
    <property type="entry name" value="5-OXOPROLINASE SUBUNIT B"/>
    <property type="match status" value="1"/>
</dbReference>
<dbReference type="GO" id="GO:0016787">
    <property type="term" value="F:hydrolase activity"/>
    <property type="evidence" value="ECO:0007669"/>
    <property type="project" value="UniProtKB-KW"/>
</dbReference>
<dbReference type="InterPro" id="IPR010016">
    <property type="entry name" value="PxpB"/>
</dbReference>
<evidence type="ECO:0000256" key="3">
    <source>
        <dbReference type="ARBA" id="ARBA00022840"/>
    </source>
</evidence>